<organism evidence="1 2">
    <name type="scientific">Popillia japonica</name>
    <name type="common">Japanese beetle</name>
    <dbReference type="NCBI Taxonomy" id="7064"/>
    <lineage>
        <taxon>Eukaryota</taxon>
        <taxon>Metazoa</taxon>
        <taxon>Ecdysozoa</taxon>
        <taxon>Arthropoda</taxon>
        <taxon>Hexapoda</taxon>
        <taxon>Insecta</taxon>
        <taxon>Pterygota</taxon>
        <taxon>Neoptera</taxon>
        <taxon>Endopterygota</taxon>
        <taxon>Coleoptera</taxon>
        <taxon>Polyphaga</taxon>
        <taxon>Scarabaeiformia</taxon>
        <taxon>Scarabaeidae</taxon>
        <taxon>Rutelinae</taxon>
        <taxon>Popillia</taxon>
    </lineage>
</organism>
<sequence>MLSPSQSDEARGFSKVHGLVLVLWYGTKASFMLSPSQSDEDNNPGSVFNSVAYEDADAIREGGGFTIRGRKCSGT</sequence>
<reference evidence="1 2" key="1">
    <citation type="journal article" date="2024" name="BMC Genomics">
        <title>De novo assembly and annotation of Popillia japonica's genome with initial clues to its potential as an invasive pest.</title>
        <authorList>
            <person name="Cucini C."/>
            <person name="Boschi S."/>
            <person name="Funari R."/>
            <person name="Cardaioli E."/>
            <person name="Iannotti N."/>
            <person name="Marturano G."/>
            <person name="Paoli F."/>
            <person name="Bruttini M."/>
            <person name="Carapelli A."/>
            <person name="Frati F."/>
            <person name="Nardi F."/>
        </authorList>
    </citation>
    <scope>NUCLEOTIDE SEQUENCE [LARGE SCALE GENOMIC DNA]</scope>
    <source>
        <strain evidence="1">DMR45628</strain>
    </source>
</reference>
<keyword evidence="2" id="KW-1185">Reference proteome</keyword>
<protein>
    <submittedName>
        <fullName evidence="1">Uncharacterized protein</fullName>
    </submittedName>
</protein>
<dbReference type="Proteomes" id="UP001458880">
    <property type="component" value="Unassembled WGS sequence"/>
</dbReference>
<dbReference type="EMBL" id="JASPKY010000304">
    <property type="protein sequence ID" value="KAK9709696.1"/>
    <property type="molecule type" value="Genomic_DNA"/>
</dbReference>
<accession>A0AAW1JWZ3</accession>
<dbReference type="AlphaFoldDB" id="A0AAW1JWZ3"/>
<proteinExistence type="predicted"/>
<evidence type="ECO:0000313" key="2">
    <source>
        <dbReference type="Proteomes" id="UP001458880"/>
    </source>
</evidence>
<evidence type="ECO:0000313" key="1">
    <source>
        <dbReference type="EMBL" id="KAK9709696.1"/>
    </source>
</evidence>
<name>A0AAW1JWZ3_POPJA</name>
<gene>
    <name evidence="1" type="ORF">QE152_g26464</name>
</gene>
<comment type="caution">
    <text evidence="1">The sequence shown here is derived from an EMBL/GenBank/DDBJ whole genome shotgun (WGS) entry which is preliminary data.</text>
</comment>